<evidence type="ECO:0008006" key="4">
    <source>
        <dbReference type="Google" id="ProtNLM"/>
    </source>
</evidence>
<gene>
    <name evidence="2" type="ORF">Z520_01071</name>
</gene>
<protein>
    <recommendedName>
        <fullName evidence="4">AB hydrolase-1 domain-containing protein</fullName>
    </recommendedName>
</protein>
<name>A0A0D2HL14_9EURO</name>
<dbReference type="EMBL" id="KN848063">
    <property type="protein sequence ID" value="KIY02606.1"/>
    <property type="molecule type" value="Genomic_DNA"/>
</dbReference>
<dbReference type="OrthoDB" id="2152248at2759"/>
<dbReference type="PANTHER" id="PTHR47381">
    <property type="entry name" value="ALPHA/BETA-HYDROLASES SUPERFAMILY PROTEIN"/>
    <property type="match status" value="1"/>
</dbReference>
<dbReference type="PANTHER" id="PTHR47381:SF3">
    <property type="entry name" value="ALPHA_BETA-HYDROLASES SUPERFAMILY PROTEIN"/>
    <property type="match status" value="1"/>
</dbReference>
<sequence>MSKTTPNPVASTYGSLASASASGGGSTAQSIPHPEPISSSTQHIAGILVTVFGLDEVPPGTNDIACLWLLHPRLQTQACMAPFAAHIISEWNKHQHQTKPRSGRKKNKGLIAVSFDQRNHGSRLVSAIANEAWRSGNEHHAPDMFSQFAGTALDTSLLLDYLPGYIFTGGASDPRRICQNLVLGISLGGHAAWHVLMHDPRFSAAVVTIGCPDYTRLMTDRARLSKRKTYTSSSPPGREFLGSADFPHSLVEAVKKSDPAGYIWSLPGLNWREDQEKLHTDLTDDERAILLPVMTRCFGNKRLLNLSGGADKLVPYAHSKPFIDWLKAITKKGAWFEGSGFVLEDIVFEGVGHDVPSSMVPHMVRFVMETLEDEKVEAMELQLGGGAGRLGSKI</sequence>
<evidence type="ECO:0000313" key="3">
    <source>
        <dbReference type="Proteomes" id="UP000053411"/>
    </source>
</evidence>
<dbReference type="RefSeq" id="XP_016636728.1">
    <property type="nucleotide sequence ID" value="XM_016771589.1"/>
</dbReference>
<keyword evidence="3" id="KW-1185">Reference proteome</keyword>
<dbReference type="Gene3D" id="3.40.50.1820">
    <property type="entry name" value="alpha/beta hydrolase"/>
    <property type="match status" value="1"/>
</dbReference>
<dbReference type="SUPFAM" id="SSF53474">
    <property type="entry name" value="alpha/beta-Hydrolases"/>
    <property type="match status" value="1"/>
</dbReference>
<dbReference type="InterPro" id="IPR029058">
    <property type="entry name" value="AB_hydrolase_fold"/>
</dbReference>
<evidence type="ECO:0000313" key="2">
    <source>
        <dbReference type="EMBL" id="KIY02606.1"/>
    </source>
</evidence>
<evidence type="ECO:0000256" key="1">
    <source>
        <dbReference type="SAM" id="MobiDB-lite"/>
    </source>
</evidence>
<dbReference type="GeneID" id="27706817"/>
<accession>A0A0D2HL14</accession>
<organism evidence="2 3">
    <name type="scientific">Fonsecaea multimorphosa CBS 102226</name>
    <dbReference type="NCBI Taxonomy" id="1442371"/>
    <lineage>
        <taxon>Eukaryota</taxon>
        <taxon>Fungi</taxon>
        <taxon>Dikarya</taxon>
        <taxon>Ascomycota</taxon>
        <taxon>Pezizomycotina</taxon>
        <taxon>Eurotiomycetes</taxon>
        <taxon>Chaetothyriomycetidae</taxon>
        <taxon>Chaetothyriales</taxon>
        <taxon>Herpotrichiellaceae</taxon>
        <taxon>Fonsecaea</taxon>
    </lineage>
</organism>
<reference evidence="2 3" key="1">
    <citation type="submission" date="2015-01" db="EMBL/GenBank/DDBJ databases">
        <title>The Genome Sequence of Fonsecaea multimorphosa CBS 102226.</title>
        <authorList>
            <consortium name="The Broad Institute Genomics Platform"/>
            <person name="Cuomo C."/>
            <person name="de Hoog S."/>
            <person name="Gorbushina A."/>
            <person name="Stielow B."/>
            <person name="Teixiera M."/>
            <person name="Abouelleil A."/>
            <person name="Chapman S.B."/>
            <person name="Priest M."/>
            <person name="Young S.K."/>
            <person name="Wortman J."/>
            <person name="Nusbaum C."/>
            <person name="Birren B."/>
        </authorList>
    </citation>
    <scope>NUCLEOTIDE SEQUENCE [LARGE SCALE GENOMIC DNA]</scope>
    <source>
        <strain evidence="2 3">CBS 102226</strain>
    </source>
</reference>
<dbReference type="STRING" id="1442371.A0A0D2HL14"/>
<feature type="compositionally biased region" description="Low complexity" evidence="1">
    <location>
        <begin position="10"/>
        <end position="21"/>
    </location>
</feature>
<dbReference type="AlphaFoldDB" id="A0A0D2HL14"/>
<proteinExistence type="predicted"/>
<dbReference type="Proteomes" id="UP000053411">
    <property type="component" value="Unassembled WGS sequence"/>
</dbReference>
<dbReference type="VEuPathDB" id="FungiDB:Z520_01071"/>
<feature type="region of interest" description="Disordered" evidence="1">
    <location>
        <begin position="1"/>
        <end position="37"/>
    </location>
</feature>